<dbReference type="AlphaFoldDB" id="A0AAW9V9X2"/>
<organism evidence="1 2">
    <name type="scientific">Providencia alcalifaciens</name>
    <dbReference type="NCBI Taxonomy" id="126385"/>
    <lineage>
        <taxon>Bacteria</taxon>
        <taxon>Pseudomonadati</taxon>
        <taxon>Pseudomonadota</taxon>
        <taxon>Gammaproteobacteria</taxon>
        <taxon>Enterobacterales</taxon>
        <taxon>Morganellaceae</taxon>
        <taxon>Providencia</taxon>
    </lineage>
</organism>
<dbReference type="NCBIfam" id="NF045477">
    <property type="entry name" value="LPO_1073_dom"/>
    <property type="match status" value="1"/>
</dbReference>
<accession>A0AAW9V9X2</accession>
<gene>
    <name evidence="1" type="ORF">GKR67_07215</name>
</gene>
<sequence>MNQKAQANEKSTVIQIAGNLTQGISFADCERLFNLLLTENFPRLEAIAISKAKENVDALVKATFEKIDSKIDQISVEKLAQPDVQSTFNNAVQGAARKGTKIDIDLLAELLESRIEKDSTDYIDNCIEAAVKMVPKLTSDMLAILPALYFIQSLTYNDPDKIDSIYGSIYDHFLSRGIGMSLSKLKTMASIGVGSYMSIVGSSTFEDMKEKYTYLQSIDSESKYPRMYQALNFYDEMNLHRLTLTTPGQVIAIKMLAKIFPSMSLRDFLE</sequence>
<protein>
    <recommendedName>
        <fullName evidence="3">DUF4393 domain-containing protein</fullName>
    </recommendedName>
</protein>
<evidence type="ECO:0000313" key="2">
    <source>
        <dbReference type="Proteomes" id="UP000449944"/>
    </source>
</evidence>
<reference evidence="1 2" key="1">
    <citation type="submission" date="2019-10" db="EMBL/GenBank/DDBJ databases">
        <title>Comparative genomic analysis of Providencia.</title>
        <authorList>
            <person name="Yuan C."/>
            <person name="Wei Y."/>
            <person name="Yin Z."/>
        </authorList>
    </citation>
    <scope>NUCLEOTIDE SEQUENCE [LARGE SCALE GENOMIC DNA]</scope>
    <source>
        <strain evidence="2">wls1934</strain>
    </source>
</reference>
<evidence type="ECO:0000313" key="1">
    <source>
        <dbReference type="EMBL" id="MTC34401.1"/>
    </source>
</evidence>
<comment type="caution">
    <text evidence="1">The sequence shown here is derived from an EMBL/GenBank/DDBJ whole genome shotgun (WGS) entry which is preliminary data.</text>
</comment>
<dbReference type="Proteomes" id="UP000449944">
    <property type="component" value="Unassembled WGS sequence"/>
</dbReference>
<evidence type="ECO:0008006" key="3">
    <source>
        <dbReference type="Google" id="ProtNLM"/>
    </source>
</evidence>
<proteinExistence type="predicted"/>
<dbReference type="EMBL" id="WLUB01000024">
    <property type="protein sequence ID" value="MTC34401.1"/>
    <property type="molecule type" value="Genomic_DNA"/>
</dbReference>
<name>A0AAW9V9X2_9GAMM</name>
<dbReference type="InterPro" id="IPR053773">
    <property type="entry name" value="Vpar_1526-like"/>
</dbReference>